<comment type="caution">
    <text evidence="2">The sequence shown here is derived from an EMBL/GenBank/DDBJ whole genome shotgun (WGS) entry which is preliminary data.</text>
</comment>
<reference evidence="2 3" key="1">
    <citation type="journal article" date="2021" name="J. Hered.">
        <title>A chromosome-level genome assembly of the parasitoid wasp, Cotesia glomerata (Hymenoptera: Braconidae).</title>
        <authorList>
            <person name="Pinto B.J."/>
            <person name="Weis J.J."/>
            <person name="Gamble T."/>
            <person name="Ode P.J."/>
            <person name="Paul R."/>
            <person name="Zaspel J.M."/>
        </authorList>
    </citation>
    <scope>NUCLEOTIDE SEQUENCE [LARGE SCALE GENOMIC DNA]</scope>
    <source>
        <strain evidence="2">CgM1</strain>
    </source>
</reference>
<keyword evidence="1" id="KW-0732">Signal</keyword>
<protein>
    <submittedName>
        <fullName evidence="2">Uncharacterized protein</fullName>
    </submittedName>
</protein>
<dbReference type="Proteomes" id="UP000826195">
    <property type="component" value="Unassembled WGS sequence"/>
</dbReference>
<evidence type="ECO:0000256" key="1">
    <source>
        <dbReference type="SAM" id="SignalP"/>
    </source>
</evidence>
<feature type="signal peptide" evidence="1">
    <location>
        <begin position="1"/>
        <end position="18"/>
    </location>
</feature>
<dbReference type="Pfam" id="PF06585">
    <property type="entry name" value="JHBP"/>
    <property type="match status" value="1"/>
</dbReference>
<accession>A0AAV7IB31</accession>
<dbReference type="SMART" id="SM00700">
    <property type="entry name" value="JHBP"/>
    <property type="match status" value="1"/>
</dbReference>
<dbReference type="PANTHER" id="PTHR20993:SF0">
    <property type="entry name" value="GH07914P"/>
    <property type="match status" value="1"/>
</dbReference>
<evidence type="ECO:0000313" key="3">
    <source>
        <dbReference type="Proteomes" id="UP000826195"/>
    </source>
</evidence>
<dbReference type="EMBL" id="JAHXZJ010001864">
    <property type="protein sequence ID" value="KAH0549460.1"/>
    <property type="molecule type" value="Genomic_DNA"/>
</dbReference>
<dbReference type="InterPro" id="IPR038606">
    <property type="entry name" value="To_sf"/>
</dbReference>
<keyword evidence="3" id="KW-1185">Reference proteome</keyword>
<organism evidence="2 3">
    <name type="scientific">Cotesia glomerata</name>
    <name type="common">Lepidopteran parasitic wasp</name>
    <name type="synonym">Apanteles glomeratus</name>
    <dbReference type="NCBI Taxonomy" id="32391"/>
    <lineage>
        <taxon>Eukaryota</taxon>
        <taxon>Metazoa</taxon>
        <taxon>Ecdysozoa</taxon>
        <taxon>Arthropoda</taxon>
        <taxon>Hexapoda</taxon>
        <taxon>Insecta</taxon>
        <taxon>Pterygota</taxon>
        <taxon>Neoptera</taxon>
        <taxon>Endopterygota</taxon>
        <taxon>Hymenoptera</taxon>
        <taxon>Apocrita</taxon>
        <taxon>Ichneumonoidea</taxon>
        <taxon>Braconidae</taxon>
        <taxon>Microgastrinae</taxon>
        <taxon>Cotesia</taxon>
    </lineage>
</organism>
<dbReference type="InterPro" id="IPR010562">
    <property type="entry name" value="Haemolymph_juvenile_hormone-bd"/>
</dbReference>
<dbReference type="Gene3D" id="3.15.10.30">
    <property type="entry name" value="Haemolymph juvenile hormone binding protein"/>
    <property type="match status" value="1"/>
</dbReference>
<proteinExistence type="predicted"/>
<gene>
    <name evidence="2" type="ORF">KQX54_009459</name>
</gene>
<sequence>MKIIIIFVTLLVVNQVIGSSIETKNETVLLLVRSLSSQLYDFLEYDLREIMRYGSPVFDPYEQSQQNFQYNDNKLSFKGTFDDFSVENLSYYNVKKADVGFWTRKVDVDLYFPSILSRGYYDVNFYYGSTPYVGKGQYKVNLKGLQIYIEAWLSIWGGLHVTYLNTYLSLEYFEFSGSNKLLDQNNTLIWNQKISKLVPKIIKEDHNELASYISKKLIVFINQNL</sequence>
<dbReference type="PANTHER" id="PTHR20993">
    <property type="entry name" value="GH07914P"/>
    <property type="match status" value="1"/>
</dbReference>
<dbReference type="AlphaFoldDB" id="A0AAV7IB31"/>
<feature type="chain" id="PRO_5043485018" evidence="1">
    <location>
        <begin position="19"/>
        <end position="225"/>
    </location>
</feature>
<evidence type="ECO:0000313" key="2">
    <source>
        <dbReference type="EMBL" id="KAH0549460.1"/>
    </source>
</evidence>
<name>A0AAV7IB31_COTGL</name>